<accession>A0A250DMD6</accession>
<name>A0A250DMD6_9BURK</name>
<feature type="chain" id="PRO_5013010039" evidence="1">
    <location>
        <begin position="36"/>
        <end position="200"/>
    </location>
</feature>
<organism evidence="2 3">
    <name type="scientific">Variovorax boronicumulans</name>
    <dbReference type="NCBI Taxonomy" id="436515"/>
    <lineage>
        <taxon>Bacteria</taxon>
        <taxon>Pseudomonadati</taxon>
        <taxon>Pseudomonadota</taxon>
        <taxon>Betaproteobacteria</taxon>
        <taxon>Burkholderiales</taxon>
        <taxon>Comamonadaceae</taxon>
        <taxon>Variovorax</taxon>
    </lineage>
</organism>
<keyword evidence="1" id="KW-0732">Signal</keyword>
<evidence type="ECO:0000313" key="3">
    <source>
        <dbReference type="Proteomes" id="UP000217154"/>
    </source>
</evidence>
<protein>
    <submittedName>
        <fullName evidence="2">Uncharacterized protein</fullName>
    </submittedName>
</protein>
<dbReference type="EMBL" id="CP023284">
    <property type="protein sequence ID" value="ATA55536.1"/>
    <property type="molecule type" value="Genomic_DNA"/>
</dbReference>
<evidence type="ECO:0000256" key="1">
    <source>
        <dbReference type="SAM" id="SignalP"/>
    </source>
</evidence>
<sequence>MAGIRHSSRTGSPMKKLLPLVLSTLFALPASQAHAAPRQPYTPDQARALLTQLGAHVMVINSDQTLIRKKPASAFDVLTYYPLPKAKVDEYKRNGHIVNTNDDIADAATYRIKDYALTNEKNEKLRLKDDGGAPSLQDFSLWTYDNALSSQRGFYVKLDKPFERVKGHLTVVFEIPGNIRHETRVPVDLSITDKDPRPGT</sequence>
<dbReference type="KEGG" id="vbo:CKY39_21630"/>
<feature type="signal peptide" evidence="1">
    <location>
        <begin position="1"/>
        <end position="35"/>
    </location>
</feature>
<evidence type="ECO:0000313" key="2">
    <source>
        <dbReference type="EMBL" id="ATA55536.1"/>
    </source>
</evidence>
<gene>
    <name evidence="2" type="ORF">CKY39_21630</name>
</gene>
<reference evidence="2 3" key="1">
    <citation type="submission" date="2017-09" db="EMBL/GenBank/DDBJ databases">
        <title>The diverse metabolic capabilities of V. boronicumulans make it an excellent choice for continued studies on novel biodegradation.</title>
        <authorList>
            <person name="Sun S."/>
        </authorList>
    </citation>
    <scope>NUCLEOTIDE SEQUENCE [LARGE SCALE GENOMIC DNA]</scope>
    <source>
        <strain evidence="2 3">J1</strain>
    </source>
</reference>
<dbReference type="AlphaFoldDB" id="A0A250DMD6"/>
<proteinExistence type="predicted"/>
<dbReference type="Proteomes" id="UP000217154">
    <property type="component" value="Chromosome"/>
</dbReference>